<dbReference type="EMBL" id="QGSV01000147">
    <property type="protein sequence ID" value="PWU48972.1"/>
    <property type="molecule type" value="Genomic_DNA"/>
</dbReference>
<comment type="caution">
    <text evidence="1">The sequence shown here is derived from an EMBL/GenBank/DDBJ whole genome shotgun (WGS) entry which is preliminary data.</text>
</comment>
<dbReference type="InterPro" id="IPR011010">
    <property type="entry name" value="DNA_brk_join_enz"/>
</dbReference>
<accession>A0A317KC68</accession>
<protein>
    <recommendedName>
        <fullName evidence="3">Tyr recombinase domain-containing protein</fullName>
    </recommendedName>
</protein>
<dbReference type="GO" id="GO:0003677">
    <property type="term" value="F:DNA binding"/>
    <property type="evidence" value="ECO:0007669"/>
    <property type="project" value="InterPro"/>
</dbReference>
<dbReference type="Proteomes" id="UP000245683">
    <property type="component" value="Unassembled WGS sequence"/>
</dbReference>
<evidence type="ECO:0000313" key="2">
    <source>
        <dbReference type="Proteomes" id="UP000245683"/>
    </source>
</evidence>
<reference evidence="2" key="1">
    <citation type="submission" date="2018-05" db="EMBL/GenBank/DDBJ databases">
        <title>Micromonospora globispora sp. nov. and Micromonospora rugosa sp. nov., isolated from marine sediment.</title>
        <authorList>
            <person name="Carro L."/>
            <person name="Aysel V."/>
            <person name="Cetin D."/>
            <person name="Igual J.M."/>
            <person name="Klenk H.-P."/>
            <person name="Trujillo M.E."/>
            <person name="Sahin N."/>
        </authorList>
    </citation>
    <scope>NUCLEOTIDE SEQUENCE [LARGE SCALE GENOMIC DNA]</scope>
    <source>
        <strain evidence="2">S2904</strain>
    </source>
</reference>
<gene>
    <name evidence="1" type="ORF">DLJ46_10490</name>
</gene>
<name>A0A317KC68_9ACTN</name>
<dbReference type="AlphaFoldDB" id="A0A317KC68"/>
<evidence type="ECO:0000313" key="1">
    <source>
        <dbReference type="EMBL" id="PWU48972.1"/>
    </source>
</evidence>
<keyword evidence="2" id="KW-1185">Reference proteome</keyword>
<proteinExistence type="predicted"/>
<dbReference type="SUPFAM" id="SSF56349">
    <property type="entry name" value="DNA breaking-rejoining enzymes"/>
    <property type="match status" value="1"/>
</dbReference>
<sequence>MARLRIGNSGQRPDYLPEIRFHDLRHTCLTLLLSLGNPPQMQPGAARVFPGQVVVAAAGFEPATPRL</sequence>
<evidence type="ECO:0008006" key="3">
    <source>
        <dbReference type="Google" id="ProtNLM"/>
    </source>
</evidence>
<organism evidence="1 2">
    <name type="scientific">Micromonospora globispora</name>
    <dbReference type="NCBI Taxonomy" id="1450148"/>
    <lineage>
        <taxon>Bacteria</taxon>
        <taxon>Bacillati</taxon>
        <taxon>Actinomycetota</taxon>
        <taxon>Actinomycetes</taxon>
        <taxon>Micromonosporales</taxon>
        <taxon>Micromonosporaceae</taxon>
        <taxon>Micromonospora</taxon>
    </lineage>
</organism>